<dbReference type="GO" id="GO:0031071">
    <property type="term" value="F:cysteine desulfurase activity"/>
    <property type="evidence" value="ECO:0007669"/>
    <property type="project" value="UniProtKB-EC"/>
</dbReference>
<keyword evidence="7" id="KW-0479">Metal-binding</keyword>
<dbReference type="PANTHER" id="PTHR11601:SF34">
    <property type="entry name" value="CYSTEINE DESULFURASE"/>
    <property type="match status" value="1"/>
</dbReference>
<sequence>MISPATKCVYLDYNATAPLLPDVKQSMMDAFDRVGNASAVHQMGRRCRADIDKARKQVAAALEVSSKDITFTSGGTESNHLVLSGLNIPKETIYASSVEHASIHKNVLPENLIPVDIHGQIRIDVLSEYFKRSNAPKLVSIALANSETGIVQRALKDVVTLCHKHKCLVHTDAVQAFGKTPVFFADLDVDLMTISAHKIGGPKGVGALISKANIILKAPLLGGGQEKGLRSGTENIPAIVGFGVAAEIAVKTDWASTRKVLDWAIDQLKIINPNIRVNSVDDGLPNTLNVSTPGYNKDTQVIHFDLNGIAVSAGSACSSGKVEQSHVLKAMGLDDMYVNSAIRLSLSSTQTKDDMDQFINAWHAMQMTKKVESL</sequence>
<comment type="function">
    <text evidence="2">Catalyzes the removal of elemental sulfur atoms from cysteine to produce alanine. Seems to participate in the biosynthesis of the nitrogenase metalloclusters by providing the inorganic sulfur required for the Fe-S core formation.</text>
</comment>
<evidence type="ECO:0000313" key="14">
    <source>
        <dbReference type="EMBL" id="QOL19957.1"/>
    </source>
</evidence>
<evidence type="ECO:0000313" key="15">
    <source>
        <dbReference type="Proteomes" id="UP000594001"/>
    </source>
</evidence>
<evidence type="ECO:0000256" key="8">
    <source>
        <dbReference type="ARBA" id="ARBA00022898"/>
    </source>
</evidence>
<evidence type="ECO:0000256" key="1">
    <source>
        <dbReference type="ARBA" id="ARBA00001933"/>
    </source>
</evidence>
<dbReference type="EMBL" id="CP054719">
    <property type="protein sequence ID" value="QOL19957.1"/>
    <property type="molecule type" value="Genomic_DNA"/>
</dbReference>
<dbReference type="InterPro" id="IPR015421">
    <property type="entry name" value="PyrdxlP-dep_Trfase_major"/>
</dbReference>
<comment type="cofactor">
    <cofactor evidence="1 12">
        <name>pyridoxal 5'-phosphate</name>
        <dbReference type="ChEBI" id="CHEBI:597326"/>
    </cofactor>
</comment>
<dbReference type="Proteomes" id="UP000594001">
    <property type="component" value="Chromosome"/>
</dbReference>
<dbReference type="AlphaFoldDB" id="A0A7L9RTL8"/>
<dbReference type="Gene3D" id="3.40.640.10">
    <property type="entry name" value="Type I PLP-dependent aspartate aminotransferase-like (Major domain)"/>
    <property type="match status" value="1"/>
</dbReference>
<evidence type="ECO:0000256" key="6">
    <source>
        <dbReference type="ARBA" id="ARBA00022679"/>
    </source>
</evidence>
<reference evidence="14 15" key="1">
    <citation type="submission" date="2020-06" db="EMBL/GenBank/DDBJ databases">
        <title>The endosymbiont of the kinetoplastid Bodo saltans is a Paracaedibacter-like alpha-proteobacterium possessing a putative toxin-antitoxin system.</title>
        <authorList>
            <person name="Midha S."/>
            <person name="Rigden D.J."/>
            <person name="Siozios S."/>
            <person name="Hurst G.D.D."/>
            <person name="Jackson A.P."/>
        </authorList>
    </citation>
    <scope>NUCLEOTIDE SEQUENCE [LARGE SCALE GENOMIC DNA]</scope>
    <source>
        <strain evidence="14">Lake Konstanz</strain>
    </source>
</reference>
<keyword evidence="9" id="KW-0408">Iron</keyword>
<dbReference type="PIRSF" id="PIRSF005572">
    <property type="entry name" value="NifS"/>
    <property type="match status" value="1"/>
</dbReference>
<dbReference type="PANTHER" id="PTHR11601">
    <property type="entry name" value="CYSTEINE DESULFURYLASE FAMILY MEMBER"/>
    <property type="match status" value="1"/>
</dbReference>
<dbReference type="Gene3D" id="3.90.1150.10">
    <property type="entry name" value="Aspartate Aminotransferase, domain 1"/>
    <property type="match status" value="1"/>
</dbReference>
<keyword evidence="10" id="KW-0411">Iron-sulfur</keyword>
<evidence type="ECO:0000256" key="7">
    <source>
        <dbReference type="ARBA" id="ARBA00022723"/>
    </source>
</evidence>
<dbReference type="RefSeq" id="WP_350331513.1">
    <property type="nucleotide sequence ID" value="NZ_CP054719.1"/>
</dbReference>
<gene>
    <name evidence="14" type="primary">iscS_1</name>
    <name evidence="14" type="ORF">CPBP_00731</name>
</gene>
<dbReference type="Pfam" id="PF00266">
    <property type="entry name" value="Aminotran_5"/>
    <property type="match status" value="1"/>
</dbReference>
<keyword evidence="15" id="KW-1185">Reference proteome</keyword>
<dbReference type="InterPro" id="IPR020578">
    <property type="entry name" value="Aminotrans_V_PyrdxlP_BS"/>
</dbReference>
<name>A0A7L9RTL8_9PROT</name>
<comment type="similarity">
    <text evidence="3">Belongs to the class-V pyridoxal-phosphate-dependent aminotransferase family. NifS/IscS subfamily.</text>
</comment>
<proteinExistence type="inferred from homology"/>
<dbReference type="InterPro" id="IPR000192">
    <property type="entry name" value="Aminotrans_V_dom"/>
</dbReference>
<accession>A0A7L9RTL8</accession>
<feature type="domain" description="Aminotransferase class V" evidence="13">
    <location>
        <begin position="9"/>
        <end position="358"/>
    </location>
</feature>
<dbReference type="PROSITE" id="PS00595">
    <property type="entry name" value="AA_TRANSFER_CLASS_5"/>
    <property type="match status" value="1"/>
</dbReference>
<evidence type="ECO:0000259" key="13">
    <source>
        <dbReference type="Pfam" id="PF00266"/>
    </source>
</evidence>
<comment type="catalytic activity">
    <reaction evidence="11">
        <text>(sulfur carrier)-H + L-cysteine = (sulfur carrier)-SH + L-alanine</text>
        <dbReference type="Rhea" id="RHEA:43892"/>
        <dbReference type="Rhea" id="RHEA-COMP:14737"/>
        <dbReference type="Rhea" id="RHEA-COMP:14739"/>
        <dbReference type="ChEBI" id="CHEBI:29917"/>
        <dbReference type="ChEBI" id="CHEBI:35235"/>
        <dbReference type="ChEBI" id="CHEBI:57972"/>
        <dbReference type="ChEBI" id="CHEBI:64428"/>
        <dbReference type="EC" id="2.8.1.7"/>
    </reaction>
</comment>
<dbReference type="SUPFAM" id="SSF53383">
    <property type="entry name" value="PLP-dependent transferases"/>
    <property type="match status" value="1"/>
</dbReference>
<dbReference type="GO" id="GO:0051536">
    <property type="term" value="F:iron-sulfur cluster binding"/>
    <property type="evidence" value="ECO:0007669"/>
    <property type="project" value="UniProtKB-KW"/>
</dbReference>
<dbReference type="EC" id="2.8.1.7" evidence="4"/>
<dbReference type="KEGG" id="pbal:CPBP_00731"/>
<evidence type="ECO:0000256" key="10">
    <source>
        <dbReference type="ARBA" id="ARBA00023014"/>
    </source>
</evidence>
<dbReference type="InterPro" id="IPR015424">
    <property type="entry name" value="PyrdxlP-dep_Trfase"/>
</dbReference>
<dbReference type="GO" id="GO:0046872">
    <property type="term" value="F:metal ion binding"/>
    <property type="evidence" value="ECO:0007669"/>
    <property type="project" value="UniProtKB-KW"/>
</dbReference>
<evidence type="ECO:0000256" key="3">
    <source>
        <dbReference type="ARBA" id="ARBA00006490"/>
    </source>
</evidence>
<protein>
    <recommendedName>
        <fullName evidence="5">Cysteine desulfurase</fullName>
        <ecNumber evidence="4">2.8.1.7</ecNumber>
    </recommendedName>
</protein>
<evidence type="ECO:0000256" key="11">
    <source>
        <dbReference type="ARBA" id="ARBA00050776"/>
    </source>
</evidence>
<keyword evidence="8" id="KW-0663">Pyridoxal phosphate</keyword>
<organism evidence="14 15">
    <name type="scientific">Candidatus Bodocaedibacter vickermanii</name>
    <dbReference type="NCBI Taxonomy" id="2741701"/>
    <lineage>
        <taxon>Bacteria</taxon>
        <taxon>Pseudomonadati</taxon>
        <taxon>Pseudomonadota</taxon>
        <taxon>Alphaproteobacteria</taxon>
        <taxon>Holosporales</taxon>
        <taxon>Candidatus Paracaedibacteraceae</taxon>
        <taxon>Candidatus Bodocaedibacter</taxon>
    </lineage>
</organism>
<evidence type="ECO:0000256" key="9">
    <source>
        <dbReference type="ARBA" id="ARBA00023004"/>
    </source>
</evidence>
<evidence type="ECO:0000256" key="2">
    <source>
        <dbReference type="ARBA" id="ARBA00003120"/>
    </source>
</evidence>
<keyword evidence="6 14" id="KW-0808">Transferase</keyword>
<evidence type="ECO:0000256" key="12">
    <source>
        <dbReference type="RuleBase" id="RU004504"/>
    </source>
</evidence>
<dbReference type="InterPro" id="IPR016454">
    <property type="entry name" value="Cysteine_dSase"/>
</dbReference>
<evidence type="ECO:0000256" key="5">
    <source>
        <dbReference type="ARBA" id="ARBA00013558"/>
    </source>
</evidence>
<dbReference type="InterPro" id="IPR015422">
    <property type="entry name" value="PyrdxlP-dep_Trfase_small"/>
</dbReference>
<evidence type="ECO:0000256" key="4">
    <source>
        <dbReference type="ARBA" id="ARBA00012239"/>
    </source>
</evidence>
<dbReference type="Gene3D" id="1.10.260.50">
    <property type="match status" value="1"/>
</dbReference>